<evidence type="ECO:0000313" key="1">
    <source>
        <dbReference type="EMBL" id="AFU99870.1"/>
    </source>
</evidence>
<dbReference type="RefSeq" id="WP_015048032.1">
    <property type="nucleotide sequence ID" value="NC_018868.3"/>
</dbReference>
<dbReference type="KEGG" id="saga:M5M_13650"/>
<dbReference type="eggNOG" id="COG0515">
    <property type="taxonomic scope" value="Bacteria"/>
</dbReference>
<gene>
    <name evidence="1" type="ordered locus">M5M_13650</name>
</gene>
<dbReference type="Pfam" id="PF06293">
    <property type="entry name" value="Kdo"/>
    <property type="match status" value="1"/>
</dbReference>
<dbReference type="SUPFAM" id="SSF56112">
    <property type="entry name" value="Protein kinase-like (PK-like)"/>
    <property type="match status" value="1"/>
</dbReference>
<proteinExistence type="predicted"/>
<protein>
    <recommendedName>
        <fullName evidence="3">Lipopolysaccharide kinase</fullName>
    </recommendedName>
</protein>
<dbReference type="AlphaFoldDB" id="K4KNQ2"/>
<organism evidence="1 2">
    <name type="scientific">Simiduia agarivorans (strain DSM 21679 / JCM 13881 / BCRC 17597 / SA1)</name>
    <dbReference type="NCBI Taxonomy" id="1117647"/>
    <lineage>
        <taxon>Bacteria</taxon>
        <taxon>Pseudomonadati</taxon>
        <taxon>Pseudomonadota</taxon>
        <taxon>Gammaproteobacteria</taxon>
        <taxon>Cellvibrionales</taxon>
        <taxon>Cellvibrionaceae</taxon>
        <taxon>Simiduia</taxon>
    </lineage>
</organism>
<accession>K4KNQ2</accession>
<keyword evidence="2" id="KW-1185">Reference proteome</keyword>
<evidence type="ECO:0000313" key="2">
    <source>
        <dbReference type="Proteomes" id="UP000000466"/>
    </source>
</evidence>
<reference evidence="1 2" key="1">
    <citation type="journal article" date="2013" name="Genome Announc.">
        <title>Complete genome sequence of Simiduia agarivorans SA1(T), a marine bacterium able to degrade a variety of polysaccharides.</title>
        <authorList>
            <person name="Lin S.Y."/>
            <person name="Shieh W.Y."/>
            <person name="Chen J.S."/>
            <person name="Tang S.L."/>
        </authorList>
    </citation>
    <scope>NUCLEOTIDE SEQUENCE [LARGE SCALE GENOMIC DNA]</scope>
    <source>
        <strain evidence="2">DSM 21679 / JCM 13881 / BCRC 17597 / SA1</strain>
    </source>
</reference>
<dbReference type="HOGENOM" id="CLU_1119565_0_0_6"/>
<dbReference type="Proteomes" id="UP000000466">
    <property type="component" value="Chromosome"/>
</dbReference>
<evidence type="ECO:0008006" key="3">
    <source>
        <dbReference type="Google" id="ProtNLM"/>
    </source>
</evidence>
<sequence length="248" mass="28620">MFQCEKSLQTLLQKLHLQDAARLWDYCARQLHFSPAHGESAKKTGELNFGDDAGPLFRVYISQNQLQRKGWLFQQAPRLREHYQNYLLCEARGIATRPAVCYAEDKMAAQDSWRSVMVVALDSLYVTSQSLQKHWTEQNLEQRKPILQAFANQLNQLHKCRLAHHNLHPVNLLIQTGSLTTCLDQIEHLGYQWRSVVASVNDLATFLSGMPCFDAADTEFFLQQYWRDCNLGLTYQGLRQRVLAQLAH</sequence>
<name>K4KNQ2_SIMAS</name>
<dbReference type="STRING" id="1117647.M5M_13650"/>
<dbReference type="InterPro" id="IPR011009">
    <property type="entry name" value="Kinase-like_dom_sf"/>
</dbReference>
<dbReference type="EMBL" id="CP003746">
    <property type="protein sequence ID" value="AFU99870.1"/>
    <property type="molecule type" value="Genomic_DNA"/>
</dbReference>